<reference evidence="1 2" key="1">
    <citation type="journal article" date="2013" name="Genome Announc.">
        <title>Complete Genome Sequence of Glaciecola psychrophila Strain 170T.</title>
        <authorList>
            <person name="Yin J."/>
            <person name="Chen J."/>
            <person name="Liu G."/>
            <person name="Yu Y."/>
            <person name="Song L."/>
            <person name="Wang X."/>
            <person name="Qu X."/>
        </authorList>
    </citation>
    <scope>NUCLEOTIDE SEQUENCE [LARGE SCALE GENOMIC DNA]</scope>
    <source>
        <strain evidence="1 2">170</strain>
    </source>
</reference>
<sequence>MKKPNAAVVLAKYKFIQLRGLGNSKLKPNSPMMVRCAWQYGQT</sequence>
<evidence type="ECO:0000313" key="1">
    <source>
        <dbReference type="EMBL" id="AGH47098.1"/>
    </source>
</evidence>
<keyword evidence="2" id="KW-1185">Reference proteome</keyword>
<organism evidence="1 2">
    <name type="scientific">Paraglaciecola psychrophila 170</name>
    <dbReference type="NCBI Taxonomy" id="1129794"/>
    <lineage>
        <taxon>Bacteria</taxon>
        <taxon>Pseudomonadati</taxon>
        <taxon>Pseudomonadota</taxon>
        <taxon>Gammaproteobacteria</taxon>
        <taxon>Alteromonadales</taxon>
        <taxon>Alteromonadaceae</taxon>
        <taxon>Paraglaciecola</taxon>
    </lineage>
</organism>
<dbReference type="AlphaFoldDB" id="M4RWR0"/>
<gene>
    <name evidence="1" type="ORF">C427_4999</name>
</gene>
<name>M4RWR0_9ALTE</name>
<proteinExistence type="predicted"/>
<dbReference type="EMBL" id="CP003837">
    <property type="protein sequence ID" value="AGH47098.1"/>
    <property type="molecule type" value="Genomic_DNA"/>
</dbReference>
<dbReference type="KEGG" id="gps:C427_4999"/>
<dbReference type="HOGENOM" id="CLU_3237240_0_0_6"/>
<evidence type="ECO:0000313" key="2">
    <source>
        <dbReference type="Proteomes" id="UP000011864"/>
    </source>
</evidence>
<protein>
    <submittedName>
        <fullName evidence="1">Uncharacterized protein</fullName>
    </submittedName>
</protein>
<dbReference type="Proteomes" id="UP000011864">
    <property type="component" value="Chromosome"/>
</dbReference>
<accession>M4RWR0</accession>